<reference evidence="4 5" key="1">
    <citation type="submission" date="2019-11" db="EMBL/GenBank/DDBJ databases">
        <authorList>
            <person name="Yang C."/>
            <person name="Li F."/>
        </authorList>
    </citation>
    <scope>NUCLEOTIDE SEQUENCE [LARGE SCALE GENOMIC DNA]</scope>
    <source>
        <strain evidence="4">KB4526</strain>
        <tissue evidence="4">Muscle</tissue>
    </source>
</reference>
<dbReference type="Proteomes" id="UP000475037">
    <property type="component" value="Unassembled WGS sequence"/>
</dbReference>
<sequence>LQVQVDDDEFVHIRVFESLPHENKPLALSNYQTHKARHDELASVWLGSRQTIIPEGSSPSQIAKPLCIYGVWPLVLGLQRKERAAQIAREGRAHAG</sequence>
<dbReference type="InterPro" id="IPR046350">
    <property type="entry name" value="Cystatin_sf"/>
</dbReference>
<accession>A0A6G1B931</accession>
<comment type="caution">
    <text evidence="4">The sequence shown here is derived from an EMBL/GenBank/DDBJ whole genome shotgun (WGS) entry which is preliminary data.</text>
</comment>
<evidence type="ECO:0000256" key="1">
    <source>
        <dbReference type="ARBA" id="ARBA00009403"/>
    </source>
</evidence>
<keyword evidence="2" id="KW-0646">Protease inhibitor</keyword>
<keyword evidence="3" id="KW-0789">Thiol protease inhibitor</keyword>
<protein>
    <submittedName>
        <fullName evidence="4">CYTB protein</fullName>
    </submittedName>
</protein>
<dbReference type="Gene3D" id="3.10.450.10">
    <property type="match status" value="1"/>
</dbReference>
<evidence type="ECO:0000256" key="3">
    <source>
        <dbReference type="ARBA" id="ARBA00022704"/>
    </source>
</evidence>
<dbReference type="PANTHER" id="PTHR11414:SF22">
    <property type="entry name" value="CYSTATIN-B"/>
    <property type="match status" value="1"/>
</dbReference>
<feature type="non-terminal residue" evidence="4">
    <location>
        <position position="1"/>
    </location>
</feature>
<organism evidence="4 5">
    <name type="scientific">Crocuta crocuta</name>
    <name type="common">Spotted hyena</name>
    <dbReference type="NCBI Taxonomy" id="9678"/>
    <lineage>
        <taxon>Eukaryota</taxon>
        <taxon>Metazoa</taxon>
        <taxon>Chordata</taxon>
        <taxon>Craniata</taxon>
        <taxon>Vertebrata</taxon>
        <taxon>Euteleostomi</taxon>
        <taxon>Mammalia</taxon>
        <taxon>Eutheria</taxon>
        <taxon>Laurasiatheria</taxon>
        <taxon>Carnivora</taxon>
        <taxon>Feliformia</taxon>
        <taxon>Hyaenidae</taxon>
        <taxon>Crocuta</taxon>
    </lineage>
</organism>
<dbReference type="AlphaFoldDB" id="A0A6G1B931"/>
<proteinExistence type="inferred from homology"/>
<name>A0A6G1B931_CROCR</name>
<dbReference type="InterPro" id="IPR001713">
    <property type="entry name" value="Prot_inh_stefin"/>
</dbReference>
<evidence type="ECO:0000313" key="5">
    <source>
        <dbReference type="Proteomes" id="UP000475037"/>
    </source>
</evidence>
<evidence type="ECO:0000313" key="4">
    <source>
        <dbReference type="EMBL" id="KAF0884237.1"/>
    </source>
</evidence>
<dbReference type="GO" id="GO:0005829">
    <property type="term" value="C:cytosol"/>
    <property type="evidence" value="ECO:0007669"/>
    <property type="project" value="TreeGrafter"/>
</dbReference>
<dbReference type="SUPFAM" id="SSF54403">
    <property type="entry name" value="Cystatin/monellin"/>
    <property type="match status" value="1"/>
</dbReference>
<evidence type="ECO:0000256" key="2">
    <source>
        <dbReference type="ARBA" id="ARBA00022690"/>
    </source>
</evidence>
<dbReference type="EMBL" id="VOAJ01001895">
    <property type="protein sequence ID" value="KAF0884237.1"/>
    <property type="molecule type" value="Genomic_DNA"/>
</dbReference>
<gene>
    <name evidence="4" type="primary">Cstb</name>
    <name evidence="4" type="ORF">FOF47_R18624</name>
</gene>
<dbReference type="PANTHER" id="PTHR11414">
    <property type="entry name" value="CYSTATIN FAMILY MEMBER"/>
    <property type="match status" value="1"/>
</dbReference>
<dbReference type="GO" id="GO:0004869">
    <property type="term" value="F:cysteine-type endopeptidase inhibitor activity"/>
    <property type="evidence" value="ECO:0007669"/>
    <property type="project" value="UniProtKB-KW"/>
</dbReference>
<comment type="similarity">
    <text evidence="1">Belongs to the cystatin family.</text>
</comment>
<feature type="non-terminal residue" evidence="4">
    <location>
        <position position="96"/>
    </location>
</feature>
<keyword evidence="5" id="KW-1185">Reference proteome</keyword>